<dbReference type="AlphaFoldDB" id="A0AAD1SIN6"/>
<protein>
    <submittedName>
        <fullName evidence="5">Nuclear factor 7, brain-like</fullName>
    </submittedName>
</protein>
<dbReference type="InterPro" id="IPR013320">
    <property type="entry name" value="ConA-like_dom_sf"/>
</dbReference>
<evidence type="ECO:0000259" key="4">
    <source>
        <dbReference type="PROSITE" id="PS50188"/>
    </source>
</evidence>
<feature type="domain" description="B30.2/SPRY" evidence="4">
    <location>
        <begin position="172"/>
        <end position="365"/>
    </location>
</feature>
<dbReference type="InterPro" id="IPR050143">
    <property type="entry name" value="TRIM/RBCC"/>
</dbReference>
<keyword evidence="1" id="KW-0175">Coiled coil</keyword>
<organism evidence="5 6">
    <name type="scientific">Pelobates cultripes</name>
    <name type="common">Western spadefoot toad</name>
    <dbReference type="NCBI Taxonomy" id="61616"/>
    <lineage>
        <taxon>Eukaryota</taxon>
        <taxon>Metazoa</taxon>
        <taxon>Chordata</taxon>
        <taxon>Craniata</taxon>
        <taxon>Vertebrata</taxon>
        <taxon>Euteleostomi</taxon>
        <taxon>Amphibia</taxon>
        <taxon>Batrachia</taxon>
        <taxon>Anura</taxon>
        <taxon>Pelobatoidea</taxon>
        <taxon>Pelobatidae</taxon>
        <taxon>Pelobates</taxon>
    </lineage>
</organism>
<reference evidence="5" key="1">
    <citation type="submission" date="2022-03" db="EMBL/GenBank/DDBJ databases">
        <authorList>
            <person name="Alioto T."/>
            <person name="Alioto T."/>
            <person name="Gomez Garrido J."/>
        </authorList>
    </citation>
    <scope>NUCLEOTIDE SEQUENCE</scope>
</reference>
<dbReference type="SMART" id="SM00449">
    <property type="entry name" value="SPRY"/>
    <property type="match status" value="1"/>
</dbReference>
<evidence type="ECO:0000313" key="6">
    <source>
        <dbReference type="Proteomes" id="UP001295444"/>
    </source>
</evidence>
<evidence type="ECO:0000313" key="5">
    <source>
        <dbReference type="EMBL" id="CAH2302275.1"/>
    </source>
</evidence>
<evidence type="ECO:0000256" key="3">
    <source>
        <dbReference type="SAM" id="MobiDB-lite"/>
    </source>
</evidence>
<dbReference type="Gene3D" id="2.60.120.920">
    <property type="match status" value="1"/>
</dbReference>
<gene>
    <name evidence="5" type="ORF">PECUL_23A006717</name>
</gene>
<sequence>MNCQDPFPDSVVENNDPMSENEKKGPVHVCIRECIDDKDDKSNAIHQLLQLKKSMVELLDAYDEKMSTMHTVAFQNRERLAQSFQDLNHYLLREKETQLATGKDKEIKLVQNLDERVLDLVRMATSVEDMLLKLEQKKPRRWKTPAMNQIKDAKDKLREFSRSEENLEGQMSAVQLREWRGLRHFVKPIPETLYFDPQSAHPNLVLSPDLKQVKVGFFLREIIYEKHCFMPGIYILGKPGFHSGKHYWEVDVGQKTNWIIGVAKESVKRKENQDLSPTNGYWVLRKAQDHVFYCLEASHLCLKMKASPMRIGIYLDFSSSHLSFYNVDLACLIFELSDLPIEEALFPFFCPGIPLLIEDFPPLTLIN</sequence>
<dbReference type="Proteomes" id="UP001295444">
    <property type="component" value="Chromosome 06"/>
</dbReference>
<dbReference type="SUPFAM" id="SSF49899">
    <property type="entry name" value="Concanavalin A-like lectins/glucanases"/>
    <property type="match status" value="1"/>
</dbReference>
<dbReference type="PANTHER" id="PTHR24103">
    <property type="entry name" value="E3 UBIQUITIN-PROTEIN LIGASE TRIM"/>
    <property type="match status" value="1"/>
</dbReference>
<dbReference type="Pfam" id="PF00622">
    <property type="entry name" value="SPRY"/>
    <property type="match status" value="1"/>
</dbReference>
<dbReference type="PRINTS" id="PR01407">
    <property type="entry name" value="BUTYPHLNCDUF"/>
</dbReference>
<comment type="function">
    <text evidence="2">Transcription factor that determines dorsal-ventral body axis.</text>
</comment>
<dbReference type="InterPro" id="IPR003877">
    <property type="entry name" value="SPRY_dom"/>
</dbReference>
<proteinExistence type="predicted"/>
<evidence type="ECO:0000256" key="1">
    <source>
        <dbReference type="ARBA" id="ARBA00023054"/>
    </source>
</evidence>
<dbReference type="EMBL" id="OW240917">
    <property type="protein sequence ID" value="CAH2302275.1"/>
    <property type="molecule type" value="Genomic_DNA"/>
</dbReference>
<dbReference type="PROSITE" id="PS50188">
    <property type="entry name" value="B302_SPRY"/>
    <property type="match status" value="1"/>
</dbReference>
<dbReference type="InterPro" id="IPR001870">
    <property type="entry name" value="B30.2/SPRY"/>
</dbReference>
<evidence type="ECO:0000256" key="2">
    <source>
        <dbReference type="ARBA" id="ARBA00053889"/>
    </source>
</evidence>
<keyword evidence="6" id="KW-1185">Reference proteome</keyword>
<name>A0AAD1SIN6_PELCU</name>
<dbReference type="FunFam" id="2.60.120.920:FF:000004">
    <property type="entry name" value="Butyrophilin subfamily 1 member A1"/>
    <property type="match status" value="1"/>
</dbReference>
<dbReference type="InterPro" id="IPR043136">
    <property type="entry name" value="B30.2/SPRY_sf"/>
</dbReference>
<dbReference type="InterPro" id="IPR003879">
    <property type="entry name" value="Butyrophylin_SPRY"/>
</dbReference>
<feature type="region of interest" description="Disordered" evidence="3">
    <location>
        <begin position="1"/>
        <end position="23"/>
    </location>
</feature>
<accession>A0AAD1SIN6</accession>